<evidence type="ECO:0008006" key="3">
    <source>
        <dbReference type="Google" id="ProtNLM"/>
    </source>
</evidence>
<accession>A0A2T4JP91</accession>
<evidence type="ECO:0000313" key="2">
    <source>
        <dbReference type="Proteomes" id="UP000241010"/>
    </source>
</evidence>
<dbReference type="RefSeq" id="WP_107665826.1">
    <property type="nucleotide sequence ID" value="NZ_PZKG01000202.1"/>
</dbReference>
<protein>
    <recommendedName>
        <fullName evidence="3">Phasin domain-containing protein</fullName>
    </recommendedName>
</protein>
<dbReference type="Proteomes" id="UP000241010">
    <property type="component" value="Unassembled WGS sequence"/>
</dbReference>
<sequence length="129" mass="13711">MTATKPDVSLALMTPPKALMELVPAGMVFGQRLIEAQAALARDLQDYGQHWLERRQEALRTGVAAAANMATPDLLQSLRAGRDWYAGSVERMTADAQESLDLMARCGKAVTASGSGKAKAKPVASIRAA</sequence>
<proteinExistence type="predicted"/>
<keyword evidence="2" id="KW-1185">Reference proteome</keyword>
<name>A0A2T4JP91_9RHOB</name>
<reference evidence="1 2" key="1">
    <citation type="submission" date="2018-03" db="EMBL/GenBank/DDBJ databases">
        <title>Cereibacter changlensis.</title>
        <authorList>
            <person name="Meyer T.E."/>
            <person name="Miller S."/>
            <person name="Lodha T."/>
            <person name="Gandham S."/>
            <person name="Chintalapati S."/>
            <person name="Chintalapati V.R."/>
        </authorList>
    </citation>
    <scope>NUCLEOTIDE SEQUENCE [LARGE SCALE GENOMIC DNA]</scope>
    <source>
        <strain evidence="1 2">JA139</strain>
    </source>
</reference>
<comment type="caution">
    <text evidence="1">The sequence shown here is derived from an EMBL/GenBank/DDBJ whole genome shotgun (WGS) entry which is preliminary data.</text>
</comment>
<dbReference type="OrthoDB" id="8138512at2"/>
<dbReference type="EMBL" id="PZKG01000202">
    <property type="protein sequence ID" value="PTE19673.1"/>
    <property type="molecule type" value="Genomic_DNA"/>
</dbReference>
<gene>
    <name evidence="1" type="ORF">C5F48_21640</name>
</gene>
<dbReference type="AlphaFoldDB" id="A0A2T4JP91"/>
<organism evidence="1 2">
    <name type="scientific">Cereibacter changlensis JA139</name>
    <dbReference type="NCBI Taxonomy" id="1188249"/>
    <lineage>
        <taxon>Bacteria</taxon>
        <taxon>Pseudomonadati</taxon>
        <taxon>Pseudomonadota</taxon>
        <taxon>Alphaproteobacteria</taxon>
        <taxon>Rhodobacterales</taxon>
        <taxon>Paracoccaceae</taxon>
        <taxon>Cereibacter</taxon>
    </lineage>
</organism>
<evidence type="ECO:0000313" key="1">
    <source>
        <dbReference type="EMBL" id="PTE19673.1"/>
    </source>
</evidence>